<dbReference type="Gene3D" id="3.40.30.10">
    <property type="entry name" value="Glutaredoxin"/>
    <property type="match status" value="1"/>
</dbReference>
<dbReference type="InterPro" id="IPR017937">
    <property type="entry name" value="Thioredoxin_CS"/>
</dbReference>
<keyword evidence="2" id="KW-0813">Transport</keyword>
<dbReference type="InterPro" id="IPR005746">
    <property type="entry name" value="Thioredoxin"/>
</dbReference>
<dbReference type="OrthoDB" id="9790390at2"/>
<dbReference type="GO" id="GO:0015035">
    <property type="term" value="F:protein-disulfide reductase activity"/>
    <property type="evidence" value="ECO:0007669"/>
    <property type="project" value="InterPro"/>
</dbReference>
<keyword evidence="11" id="KW-1185">Reference proteome</keyword>
<reference evidence="11" key="1">
    <citation type="submission" date="2016-12" db="EMBL/GenBank/DDBJ databases">
        <authorList>
            <person name="Meng X."/>
        </authorList>
    </citation>
    <scope>NUCLEOTIDE SEQUENCE [LARGE SCALE GENOMIC DNA]</scope>
    <source>
        <strain evidence="11">DSM 19116</strain>
    </source>
</reference>
<dbReference type="SUPFAM" id="SSF52833">
    <property type="entry name" value="Thioredoxin-like"/>
    <property type="match status" value="1"/>
</dbReference>
<dbReference type="PROSITE" id="PS51352">
    <property type="entry name" value="THIOREDOXIN_2"/>
    <property type="match status" value="1"/>
</dbReference>
<keyword evidence="5 8" id="KW-0676">Redox-active center</keyword>
<evidence type="ECO:0000256" key="2">
    <source>
        <dbReference type="ARBA" id="ARBA00022448"/>
    </source>
</evidence>
<organism evidence="10 11">
    <name type="scientific">Bowdeniella nasicola</name>
    <dbReference type="NCBI Taxonomy" id="208480"/>
    <lineage>
        <taxon>Bacteria</taxon>
        <taxon>Bacillati</taxon>
        <taxon>Actinomycetota</taxon>
        <taxon>Actinomycetes</taxon>
        <taxon>Actinomycetales</taxon>
        <taxon>Actinomycetaceae</taxon>
        <taxon>Bowdeniella</taxon>
    </lineage>
</organism>
<feature type="active site" description="Nucleophile" evidence="7">
    <location>
        <position position="43"/>
    </location>
</feature>
<dbReference type="PROSITE" id="PS00194">
    <property type="entry name" value="THIOREDOXIN_1"/>
    <property type="match status" value="1"/>
</dbReference>
<comment type="caution">
    <text evidence="10">The sequence shown here is derived from an EMBL/GenBank/DDBJ whole genome shotgun (WGS) entry which is preliminary data.</text>
</comment>
<dbReference type="GO" id="GO:0005737">
    <property type="term" value="C:cytoplasm"/>
    <property type="evidence" value="ECO:0007669"/>
    <property type="project" value="TreeGrafter"/>
</dbReference>
<evidence type="ECO:0000313" key="10">
    <source>
        <dbReference type="EMBL" id="OKL54153.1"/>
    </source>
</evidence>
<feature type="domain" description="Thioredoxin" evidence="9">
    <location>
        <begin position="6"/>
        <end position="120"/>
    </location>
</feature>
<evidence type="ECO:0000256" key="5">
    <source>
        <dbReference type="ARBA" id="ARBA00023284"/>
    </source>
</evidence>
<dbReference type="Pfam" id="PF00085">
    <property type="entry name" value="Thioredoxin"/>
    <property type="match status" value="1"/>
</dbReference>
<dbReference type="InterPro" id="IPR013766">
    <property type="entry name" value="Thioredoxin_domain"/>
</dbReference>
<protein>
    <recommendedName>
        <fullName evidence="6">Thioredoxin</fullName>
    </recommendedName>
</protein>
<dbReference type="PIRSF" id="PIRSF000077">
    <property type="entry name" value="Thioredoxin"/>
    <property type="match status" value="1"/>
</dbReference>
<feature type="site" description="Contributes to redox potential value" evidence="7">
    <location>
        <position position="44"/>
    </location>
</feature>
<dbReference type="InterPro" id="IPR036249">
    <property type="entry name" value="Thioredoxin-like_sf"/>
</dbReference>
<gene>
    <name evidence="10" type="ORF">BSZ39_05695</name>
</gene>
<keyword evidence="4 8" id="KW-1015">Disulfide bond</keyword>
<evidence type="ECO:0000256" key="3">
    <source>
        <dbReference type="ARBA" id="ARBA00022982"/>
    </source>
</evidence>
<evidence type="ECO:0000256" key="1">
    <source>
        <dbReference type="ARBA" id="ARBA00008987"/>
    </source>
</evidence>
<evidence type="ECO:0000313" key="11">
    <source>
        <dbReference type="Proteomes" id="UP000185628"/>
    </source>
</evidence>
<evidence type="ECO:0000256" key="4">
    <source>
        <dbReference type="ARBA" id="ARBA00023157"/>
    </source>
</evidence>
<feature type="site" description="Deprotonates C-terminal active site Cys" evidence="7">
    <location>
        <position position="37"/>
    </location>
</feature>
<feature type="active site" description="Nucleophile" evidence="7">
    <location>
        <position position="46"/>
    </location>
</feature>
<keyword evidence="3" id="KW-0249">Electron transport</keyword>
<dbReference type="RefSeq" id="WP_073716409.1">
    <property type="nucleotide sequence ID" value="NZ_MQVR01000025.1"/>
</dbReference>
<accession>A0A1Q5Q2T8</accession>
<evidence type="ECO:0000256" key="6">
    <source>
        <dbReference type="PIRNR" id="PIRNR000077"/>
    </source>
</evidence>
<dbReference type="EMBL" id="MQVR01000025">
    <property type="protein sequence ID" value="OKL54153.1"/>
    <property type="molecule type" value="Genomic_DNA"/>
</dbReference>
<dbReference type="PANTHER" id="PTHR45663:SF11">
    <property type="entry name" value="GEO12009P1"/>
    <property type="match status" value="1"/>
</dbReference>
<dbReference type="CDD" id="cd02947">
    <property type="entry name" value="TRX_family"/>
    <property type="match status" value="1"/>
</dbReference>
<dbReference type="Proteomes" id="UP000185628">
    <property type="component" value="Unassembled WGS sequence"/>
</dbReference>
<evidence type="ECO:0000256" key="7">
    <source>
        <dbReference type="PIRSR" id="PIRSR000077-1"/>
    </source>
</evidence>
<sequence>MRLLKKLLGVDKPTVTVEATEETLAELVTARKLVLVDFWATWCGPCTRFSPIFEDVAKSLADDDTVGFVAVDIDQCPQAAAEYGIQSVPTVLAFVDGTPTAQMGPGSRAQLEAFIAKLHGVAGVC</sequence>
<dbReference type="AlphaFoldDB" id="A0A1Q5Q2T8"/>
<dbReference type="PANTHER" id="PTHR45663">
    <property type="entry name" value="GEO12009P1"/>
    <property type="match status" value="1"/>
</dbReference>
<comment type="similarity">
    <text evidence="1 6">Belongs to the thioredoxin family.</text>
</comment>
<proteinExistence type="inferred from homology"/>
<dbReference type="PRINTS" id="PR00421">
    <property type="entry name" value="THIOREDOXIN"/>
</dbReference>
<feature type="site" description="Contributes to redox potential value" evidence="7">
    <location>
        <position position="45"/>
    </location>
</feature>
<name>A0A1Q5Q2T8_9ACTO</name>
<evidence type="ECO:0000256" key="8">
    <source>
        <dbReference type="PIRSR" id="PIRSR000077-4"/>
    </source>
</evidence>
<feature type="disulfide bond" description="Redox-active" evidence="8">
    <location>
        <begin position="43"/>
        <end position="46"/>
    </location>
</feature>
<evidence type="ECO:0000259" key="9">
    <source>
        <dbReference type="PROSITE" id="PS51352"/>
    </source>
</evidence>